<proteinExistence type="predicted"/>
<sequence>RLLHEKIITDELKIRSIQLIKVIASIEKLHPGATMEFVMEELERDPSSLPLRLRMDDIIVAVYHRGESDLTKLHEFIQQYPFIVAENYDTTLRILEKLYLKKSFGEIDKQLTNAIETSLEKNQFWRRPMDLMQFLP</sequence>
<feature type="non-terminal residue" evidence="1">
    <location>
        <position position="1"/>
    </location>
</feature>
<reference evidence="2" key="1">
    <citation type="submission" date="2022-10" db="EMBL/GenBank/DDBJ databases">
        <title>Genome assembly of Pristionchus species.</title>
        <authorList>
            <person name="Yoshida K."/>
            <person name="Sommer R.J."/>
        </authorList>
    </citation>
    <scope>NUCLEOTIDE SEQUENCE [LARGE SCALE GENOMIC DNA]</scope>
    <source>
        <strain evidence="2">RS5460</strain>
    </source>
</reference>
<dbReference type="Proteomes" id="UP001328107">
    <property type="component" value="Unassembled WGS sequence"/>
</dbReference>
<organism evidence="1 2">
    <name type="scientific">Pristionchus mayeri</name>
    <dbReference type="NCBI Taxonomy" id="1317129"/>
    <lineage>
        <taxon>Eukaryota</taxon>
        <taxon>Metazoa</taxon>
        <taxon>Ecdysozoa</taxon>
        <taxon>Nematoda</taxon>
        <taxon>Chromadorea</taxon>
        <taxon>Rhabditida</taxon>
        <taxon>Rhabditina</taxon>
        <taxon>Diplogasteromorpha</taxon>
        <taxon>Diplogasteroidea</taxon>
        <taxon>Neodiplogasteridae</taxon>
        <taxon>Pristionchus</taxon>
    </lineage>
</organism>
<evidence type="ECO:0000313" key="2">
    <source>
        <dbReference type="Proteomes" id="UP001328107"/>
    </source>
</evidence>
<keyword evidence="2" id="KW-1185">Reference proteome</keyword>
<dbReference type="AlphaFoldDB" id="A0AAN4Z7I0"/>
<dbReference type="EMBL" id="BTRK01000002">
    <property type="protein sequence ID" value="GMR35917.1"/>
    <property type="molecule type" value="Genomic_DNA"/>
</dbReference>
<comment type="caution">
    <text evidence="1">The sequence shown here is derived from an EMBL/GenBank/DDBJ whole genome shotgun (WGS) entry which is preliminary data.</text>
</comment>
<accession>A0AAN4Z7I0</accession>
<name>A0AAN4Z7I0_9BILA</name>
<protein>
    <submittedName>
        <fullName evidence="1">Uncharacterized protein</fullName>
    </submittedName>
</protein>
<gene>
    <name evidence="1" type="ORF">PMAYCL1PPCAC_06112</name>
</gene>
<evidence type="ECO:0000313" key="1">
    <source>
        <dbReference type="EMBL" id="GMR35917.1"/>
    </source>
</evidence>